<dbReference type="OrthoDB" id="9812210at2"/>
<proteinExistence type="predicted"/>
<protein>
    <submittedName>
        <fullName evidence="1">Helix-turn-helix domain-containing protein</fullName>
    </submittedName>
</protein>
<dbReference type="InterPro" id="IPR036390">
    <property type="entry name" value="WH_DNA-bd_sf"/>
</dbReference>
<accession>A0A261RT13</accession>
<dbReference type="Proteomes" id="UP000217005">
    <property type="component" value="Unassembled WGS sequence"/>
</dbReference>
<gene>
    <name evidence="1" type="ORF">CEG14_25105</name>
</gene>
<evidence type="ECO:0000313" key="2">
    <source>
        <dbReference type="Proteomes" id="UP000217005"/>
    </source>
</evidence>
<dbReference type="RefSeq" id="WP_094829147.1">
    <property type="nucleotide sequence ID" value="NZ_NEVL01000007.1"/>
</dbReference>
<reference evidence="1 2" key="1">
    <citation type="submission" date="2017-05" db="EMBL/GenBank/DDBJ databases">
        <title>Complete and WGS of Bordetella genogroups.</title>
        <authorList>
            <person name="Spilker T."/>
            <person name="LiPuma J."/>
        </authorList>
    </citation>
    <scope>NUCLEOTIDE SEQUENCE [LARGE SCALE GENOMIC DNA]</scope>
    <source>
        <strain evidence="1 2">AU17610</strain>
    </source>
</reference>
<name>A0A261RT13_9BORD</name>
<organism evidence="1 2">
    <name type="scientific">Bordetella genomosp. 1</name>
    <dbReference type="NCBI Taxonomy" id="1395607"/>
    <lineage>
        <taxon>Bacteria</taxon>
        <taxon>Pseudomonadati</taxon>
        <taxon>Pseudomonadota</taxon>
        <taxon>Betaproteobacteria</taxon>
        <taxon>Burkholderiales</taxon>
        <taxon>Alcaligenaceae</taxon>
        <taxon>Bordetella</taxon>
    </lineage>
</organism>
<comment type="caution">
    <text evidence="1">The sequence shown here is derived from an EMBL/GenBank/DDBJ whole genome shotgun (WGS) entry which is preliminary data.</text>
</comment>
<sequence>MDPMIAAAARALAGGAPLDALNHLAARDDAPALALRGSALAQIGELEHARRLLQRAAKASHADSPERARCVVALADVALAARHLDHDTTTLAAACEVLARHGDMLNAVHGRLLAARRLTLIGRADAARQILDALDTARLPPAWRAMRSLVRAELALRAFEPALTERALDQARHDAHAAGIATLTREIEAARRLLALPMALLRDGAAPRPVTLAQLVQVRQGRWLVDACRLAVHSRDTTVALATRPVLFTLVRTLAEAWPAVVPREALIQRAFRIRDADDTLRARLRVELGRLRPLLPGAARIEASGAGYALRLAPAQRAAVLTWPGNERHGAVQALLADGQAWSSSALALALSTSQRSVQRALDALAAEGLALPYGRGRTRRWRIAPLPGFAPRLLLPPVTPPQ</sequence>
<evidence type="ECO:0000313" key="1">
    <source>
        <dbReference type="EMBL" id="OZI28194.1"/>
    </source>
</evidence>
<dbReference type="SUPFAM" id="SSF46785">
    <property type="entry name" value="Winged helix' DNA-binding domain"/>
    <property type="match status" value="1"/>
</dbReference>
<dbReference type="EMBL" id="NEVL01000007">
    <property type="protein sequence ID" value="OZI28194.1"/>
    <property type="molecule type" value="Genomic_DNA"/>
</dbReference>
<dbReference type="AlphaFoldDB" id="A0A261RT13"/>